<dbReference type="RefSeq" id="WP_138721956.1">
    <property type="nucleotide sequence ID" value="NZ_SSHJ02000001.1"/>
</dbReference>
<proteinExistence type="predicted"/>
<dbReference type="Pfam" id="PF13568">
    <property type="entry name" value="OMP_b-brl_2"/>
    <property type="match status" value="1"/>
</dbReference>
<dbReference type="Proteomes" id="UP001517247">
    <property type="component" value="Unassembled WGS sequence"/>
</dbReference>
<dbReference type="InterPro" id="IPR025665">
    <property type="entry name" value="Beta-barrel_OMP_2"/>
</dbReference>
<dbReference type="EMBL" id="SSHJ02000001">
    <property type="protein sequence ID" value="MFN0254828.1"/>
    <property type="molecule type" value="Genomic_DNA"/>
</dbReference>
<evidence type="ECO:0000259" key="2">
    <source>
        <dbReference type="Pfam" id="PF13568"/>
    </source>
</evidence>
<name>A0ABW9J4V8_9SPHI</name>
<keyword evidence="1" id="KW-0732">Signal</keyword>
<evidence type="ECO:0000256" key="1">
    <source>
        <dbReference type="SAM" id="SignalP"/>
    </source>
</evidence>
<evidence type="ECO:0000313" key="4">
    <source>
        <dbReference type="Proteomes" id="UP001517247"/>
    </source>
</evidence>
<feature type="domain" description="Outer membrane protein beta-barrel" evidence="2">
    <location>
        <begin position="97"/>
        <end position="246"/>
    </location>
</feature>
<evidence type="ECO:0000313" key="3">
    <source>
        <dbReference type="EMBL" id="MFN0254828.1"/>
    </source>
</evidence>
<organism evidence="3 4">
    <name type="scientific">Pedobacter ureilyticus</name>
    <dbReference type="NCBI Taxonomy" id="1393051"/>
    <lineage>
        <taxon>Bacteria</taxon>
        <taxon>Pseudomonadati</taxon>
        <taxon>Bacteroidota</taxon>
        <taxon>Sphingobacteriia</taxon>
        <taxon>Sphingobacteriales</taxon>
        <taxon>Sphingobacteriaceae</taxon>
        <taxon>Pedobacter</taxon>
    </lineage>
</organism>
<feature type="signal peptide" evidence="1">
    <location>
        <begin position="1"/>
        <end position="24"/>
    </location>
</feature>
<accession>A0ABW9J4V8</accession>
<comment type="caution">
    <text evidence="3">The sequence shown here is derived from an EMBL/GenBank/DDBJ whole genome shotgun (WGS) entry which is preliminary data.</text>
</comment>
<reference evidence="3 4" key="1">
    <citation type="submission" date="2024-12" db="EMBL/GenBank/DDBJ databases">
        <authorList>
            <person name="Hu S."/>
        </authorList>
    </citation>
    <scope>NUCLEOTIDE SEQUENCE [LARGE SCALE GENOMIC DNA]</scope>
    <source>
        <strain evidence="3 4">THG-T11</strain>
    </source>
</reference>
<gene>
    <name evidence="3" type="ORF">E6A44_004550</name>
</gene>
<keyword evidence="4" id="KW-1185">Reference proteome</keyword>
<protein>
    <submittedName>
        <fullName evidence="3">Outer membrane beta-barrel protein</fullName>
    </submittedName>
</protein>
<feature type="chain" id="PRO_5045460227" evidence="1">
    <location>
        <begin position="25"/>
        <end position="272"/>
    </location>
</feature>
<sequence length="272" mass="30644">MKHLILKAVLVSGLTFLAAGSLKAQEETKEVKDSVKRKKFEINYGVGITIGEKKDSTGKVDQNKGRFVGGITFTRLDIGLTKLIDNGSFSLSPTNDFLDYKPWKTSTISFDVLQMGYRFNNHFKVYIAGGFDWTHIRLDRNITIRKDAPALEYDVTTDATFSKNRFSASYVHFPLNFEFRTKENDRGKRFRFVIGPEVAFLLDGKVKQVSPERGKVKVNDDYHFTPFRYGGTARIGYGGLGLFAKYSASDLFDTDAQKGLKTMSFGLTFGLN</sequence>